<dbReference type="AlphaFoldDB" id="A0A150MMQ0"/>
<proteinExistence type="predicted"/>
<sequence length="290" mass="33419">MRKLVPIAMIIAAFLCIISLFPFSSHQPTKETIIFFPINPHVKFHDAKTKLQLQPRKREGKYSLLWSTSSSLDRNAYLRQDISLLFADGRLVDRLSKWKNNVQTLVQEKKVTAKDSHLFQTISFHHGELHEGNAITSSQTMTSDYLYVIDSPYSPLASFHRATTRDEKEWQKVLNKTTNEFLQQKAQSLLSHFSINSQQYYSFYLPDLIIYNEQPLPDLSMEKTQEILGKLWEGIYKSYFLGIKKEDGSILSPIGSTIPLILISKDYSHLMVLTETKDGEKIQLIQQISS</sequence>
<comment type="caution">
    <text evidence="1">The sequence shown here is derived from an EMBL/GenBank/DDBJ whole genome shotgun (WGS) entry which is preliminary data.</text>
</comment>
<protein>
    <submittedName>
        <fullName evidence="1">Uncharacterized protein</fullName>
    </submittedName>
</protein>
<gene>
    <name evidence="1" type="ORF">B4110_2574</name>
</gene>
<organism evidence="1 2">
    <name type="scientific">Parageobacillus toebii</name>
    <dbReference type="NCBI Taxonomy" id="153151"/>
    <lineage>
        <taxon>Bacteria</taxon>
        <taxon>Bacillati</taxon>
        <taxon>Bacillota</taxon>
        <taxon>Bacilli</taxon>
        <taxon>Bacillales</taxon>
        <taxon>Anoxybacillaceae</taxon>
        <taxon>Parageobacillus</taxon>
    </lineage>
</organism>
<dbReference type="EMBL" id="LQYW01000132">
    <property type="protein sequence ID" value="KYD25753.1"/>
    <property type="molecule type" value="Genomic_DNA"/>
</dbReference>
<accession>A0A150MMQ0</accession>
<name>A0A150MMQ0_9BACL</name>
<reference evidence="1 2" key="1">
    <citation type="submission" date="2016-01" db="EMBL/GenBank/DDBJ databases">
        <title>Draft Genome Sequences of Seven Thermophilic Sporeformers Isolated from Foods.</title>
        <authorList>
            <person name="Berendsen E.M."/>
            <person name="Wells-Bennik M.H."/>
            <person name="Krawcyk A.O."/>
            <person name="De Jong A."/>
            <person name="Holsappel S."/>
            <person name="Eijlander R.T."/>
            <person name="Kuipers O.P."/>
        </authorList>
    </citation>
    <scope>NUCLEOTIDE SEQUENCE [LARGE SCALE GENOMIC DNA]</scope>
    <source>
        <strain evidence="1 2">B4110</strain>
    </source>
</reference>
<dbReference type="RefSeq" id="WP_062678745.1">
    <property type="nucleotide sequence ID" value="NZ_LQYW01000132.1"/>
</dbReference>
<dbReference type="PATRIC" id="fig|153151.4.peg.975"/>
<evidence type="ECO:0000313" key="1">
    <source>
        <dbReference type="EMBL" id="KYD25753.1"/>
    </source>
</evidence>
<dbReference type="Proteomes" id="UP000075324">
    <property type="component" value="Unassembled WGS sequence"/>
</dbReference>
<evidence type="ECO:0000313" key="2">
    <source>
        <dbReference type="Proteomes" id="UP000075324"/>
    </source>
</evidence>